<evidence type="ECO:0000313" key="6">
    <source>
        <dbReference type="Proteomes" id="UP000489600"/>
    </source>
</evidence>
<dbReference type="SMART" id="SM00398">
    <property type="entry name" value="HMG"/>
    <property type="match status" value="1"/>
</dbReference>
<dbReference type="PANTHER" id="PTHR46691">
    <property type="entry name" value="HIGH MOBILITY GROUP B PROTEIN 9"/>
    <property type="match status" value="1"/>
</dbReference>
<accession>A0A565BEY4</accession>
<dbReference type="SUPFAM" id="SSF46774">
    <property type="entry name" value="ARID-like"/>
    <property type="match status" value="1"/>
</dbReference>
<sequence>MTSTDDSSQNQVVFANGSSSDNNKTNSDSSRKTTYEDLVQNSDLFWEKLRDFLGCTDNPLMVPTVGGKSICLHKLFKEVTARLGLERVIKDRKCTEVIATFGLKTPITNASLALKKHYVPMLFKFEHVYYLKKPVSSFAARALRAGTEVDGIIEGKFNNGYFVRVKMGSKELKGVVYRLESPSRKKKSKSDPKKPKSHRSGYNFFFSETYERLRPHFPRSGQLLTLEIAEMWRSLSKSDREVYQEKGRKDRERSRKEISEYKSLMASRAATDAAVNDAAAAAEAVATDAEMNDATDSDATVSDAGTDEAMNDAENDAATAAE</sequence>
<dbReference type="Gene3D" id="1.10.150.60">
    <property type="entry name" value="ARID DNA-binding domain"/>
    <property type="match status" value="1"/>
</dbReference>
<evidence type="ECO:0000256" key="1">
    <source>
        <dbReference type="PROSITE-ProRule" id="PRU00267"/>
    </source>
</evidence>
<protein>
    <recommendedName>
        <fullName evidence="7">HMG box domain-containing protein</fullName>
    </recommendedName>
</protein>
<dbReference type="InterPro" id="IPR036431">
    <property type="entry name" value="ARID_dom_sf"/>
</dbReference>
<feature type="domain" description="HMG box" evidence="3">
    <location>
        <begin position="195"/>
        <end position="262"/>
    </location>
</feature>
<keyword evidence="6" id="KW-1185">Reference proteome</keyword>
<dbReference type="SMART" id="SM01014">
    <property type="entry name" value="ARID"/>
    <property type="match status" value="1"/>
</dbReference>
<dbReference type="PROSITE" id="PS51011">
    <property type="entry name" value="ARID"/>
    <property type="match status" value="1"/>
</dbReference>
<reference evidence="5" key="1">
    <citation type="submission" date="2019-07" db="EMBL/GenBank/DDBJ databases">
        <authorList>
            <person name="Dittberner H."/>
        </authorList>
    </citation>
    <scope>NUCLEOTIDE SEQUENCE [LARGE SCALE GENOMIC DNA]</scope>
</reference>
<dbReference type="EMBL" id="CABITT030000004">
    <property type="protein sequence ID" value="VVB00181.1"/>
    <property type="molecule type" value="Genomic_DNA"/>
</dbReference>
<gene>
    <name evidence="5" type="ORF">ANE_LOCUS10625</name>
</gene>
<dbReference type="AlphaFoldDB" id="A0A565BEY4"/>
<keyword evidence="1" id="KW-0539">Nucleus</keyword>
<dbReference type="InterPro" id="IPR036910">
    <property type="entry name" value="HMG_box_dom_sf"/>
</dbReference>
<dbReference type="OrthoDB" id="338531at2759"/>
<evidence type="ECO:0008006" key="7">
    <source>
        <dbReference type="Google" id="ProtNLM"/>
    </source>
</evidence>
<dbReference type="PROSITE" id="PS50118">
    <property type="entry name" value="HMG_BOX_2"/>
    <property type="match status" value="1"/>
</dbReference>
<dbReference type="Proteomes" id="UP000489600">
    <property type="component" value="Unassembled WGS sequence"/>
</dbReference>
<dbReference type="SUPFAM" id="SSF47095">
    <property type="entry name" value="HMG-box"/>
    <property type="match status" value="1"/>
</dbReference>
<dbReference type="GO" id="GO:0003677">
    <property type="term" value="F:DNA binding"/>
    <property type="evidence" value="ECO:0007669"/>
    <property type="project" value="UniProtKB-UniRule"/>
</dbReference>
<feature type="compositionally biased region" description="Polar residues" evidence="2">
    <location>
        <begin position="1"/>
        <end position="17"/>
    </location>
</feature>
<feature type="DNA-binding region" description="HMG box" evidence="1">
    <location>
        <begin position="195"/>
        <end position="262"/>
    </location>
</feature>
<comment type="caution">
    <text evidence="5">The sequence shown here is derived from an EMBL/GenBank/DDBJ whole genome shotgun (WGS) entry which is preliminary data.</text>
</comment>
<dbReference type="GO" id="GO:0005634">
    <property type="term" value="C:nucleus"/>
    <property type="evidence" value="ECO:0007669"/>
    <property type="project" value="UniProtKB-UniRule"/>
</dbReference>
<feature type="compositionally biased region" description="Acidic residues" evidence="2">
    <location>
        <begin position="305"/>
        <end position="315"/>
    </location>
</feature>
<keyword evidence="1" id="KW-0238">DNA-binding</keyword>
<dbReference type="PANTHER" id="PTHR46691:SF6">
    <property type="entry name" value="HIGH MOBILITY GROUP B PROTEIN 10-RELATED"/>
    <property type="match status" value="1"/>
</dbReference>
<evidence type="ECO:0000313" key="5">
    <source>
        <dbReference type="EMBL" id="VVB00181.1"/>
    </source>
</evidence>
<dbReference type="InterPro" id="IPR009071">
    <property type="entry name" value="HMG_box_dom"/>
</dbReference>
<feature type="domain" description="ARID" evidence="4">
    <location>
        <begin position="39"/>
        <end position="130"/>
    </location>
</feature>
<evidence type="ECO:0000256" key="2">
    <source>
        <dbReference type="SAM" id="MobiDB-lite"/>
    </source>
</evidence>
<name>A0A565BEY4_9BRAS</name>
<dbReference type="Pfam" id="PF01388">
    <property type="entry name" value="ARID"/>
    <property type="match status" value="1"/>
</dbReference>
<feature type="region of interest" description="Disordered" evidence="2">
    <location>
        <begin position="1"/>
        <end position="33"/>
    </location>
</feature>
<dbReference type="SMART" id="SM00501">
    <property type="entry name" value="BRIGHT"/>
    <property type="match status" value="1"/>
</dbReference>
<dbReference type="Pfam" id="PF09011">
    <property type="entry name" value="HMG_box_2"/>
    <property type="match status" value="1"/>
</dbReference>
<dbReference type="InterPro" id="IPR001606">
    <property type="entry name" value="ARID_dom"/>
</dbReference>
<feature type="compositionally biased region" description="Low complexity" evidence="2">
    <location>
        <begin position="18"/>
        <end position="28"/>
    </location>
</feature>
<feature type="region of interest" description="Disordered" evidence="2">
    <location>
        <begin position="286"/>
        <end position="322"/>
    </location>
</feature>
<organism evidence="5 6">
    <name type="scientific">Arabis nemorensis</name>
    <dbReference type="NCBI Taxonomy" id="586526"/>
    <lineage>
        <taxon>Eukaryota</taxon>
        <taxon>Viridiplantae</taxon>
        <taxon>Streptophyta</taxon>
        <taxon>Embryophyta</taxon>
        <taxon>Tracheophyta</taxon>
        <taxon>Spermatophyta</taxon>
        <taxon>Magnoliopsida</taxon>
        <taxon>eudicotyledons</taxon>
        <taxon>Gunneridae</taxon>
        <taxon>Pentapetalae</taxon>
        <taxon>rosids</taxon>
        <taxon>malvids</taxon>
        <taxon>Brassicales</taxon>
        <taxon>Brassicaceae</taxon>
        <taxon>Arabideae</taxon>
        <taxon>Arabis</taxon>
    </lineage>
</organism>
<evidence type="ECO:0000259" key="3">
    <source>
        <dbReference type="PROSITE" id="PS50118"/>
    </source>
</evidence>
<evidence type="ECO:0000259" key="4">
    <source>
        <dbReference type="PROSITE" id="PS51011"/>
    </source>
</evidence>
<dbReference type="Gene3D" id="1.10.30.10">
    <property type="entry name" value="High mobility group box domain"/>
    <property type="match status" value="1"/>
</dbReference>
<proteinExistence type="predicted"/>